<evidence type="ECO:0000256" key="7">
    <source>
        <dbReference type="ARBA" id="ARBA00023016"/>
    </source>
</evidence>
<keyword evidence="5 9" id="KW-0863">Zinc-finger</keyword>
<dbReference type="SUPFAM" id="SSF49493">
    <property type="entry name" value="HSP40/DnaJ peptide-binding domain"/>
    <property type="match status" value="2"/>
</dbReference>
<keyword evidence="2 9" id="KW-0235">DNA replication</keyword>
<feature type="binding site" evidence="9">
    <location>
        <position position="190"/>
    </location>
    <ligand>
        <name>Zn(2+)</name>
        <dbReference type="ChEBI" id="CHEBI:29105"/>
        <label>2</label>
    </ligand>
</feature>
<dbReference type="EMBL" id="JAUEDK010000011">
    <property type="protein sequence ID" value="MDN0074897.1"/>
    <property type="molecule type" value="Genomic_DNA"/>
</dbReference>
<evidence type="ECO:0000259" key="12">
    <source>
        <dbReference type="PROSITE" id="PS51188"/>
    </source>
</evidence>
<keyword evidence="6 9" id="KW-0862">Zinc</keyword>
<dbReference type="Gene3D" id="1.10.287.110">
    <property type="entry name" value="DnaJ domain"/>
    <property type="match status" value="1"/>
</dbReference>
<evidence type="ECO:0000256" key="1">
    <source>
        <dbReference type="ARBA" id="ARBA00022490"/>
    </source>
</evidence>
<keyword evidence="7 9" id="KW-0346">Stress response</keyword>
<dbReference type="RefSeq" id="WP_289829485.1">
    <property type="nucleotide sequence ID" value="NZ_JAUEDK010000011.1"/>
</dbReference>
<feature type="binding site" evidence="9">
    <location>
        <position position="168"/>
    </location>
    <ligand>
        <name>Zn(2+)</name>
        <dbReference type="ChEBI" id="CHEBI:29105"/>
        <label>2</label>
    </ligand>
</feature>
<evidence type="ECO:0000256" key="5">
    <source>
        <dbReference type="ARBA" id="ARBA00022771"/>
    </source>
</evidence>
<dbReference type="Pfam" id="PF00684">
    <property type="entry name" value="DnaJ_CXXCXGXG"/>
    <property type="match status" value="1"/>
</dbReference>
<feature type="repeat" description="CXXCXGXG motif" evidence="9">
    <location>
        <begin position="204"/>
        <end position="211"/>
    </location>
</feature>
<dbReference type="CDD" id="cd06257">
    <property type="entry name" value="DnaJ"/>
    <property type="match status" value="1"/>
</dbReference>
<feature type="binding site" evidence="9">
    <location>
        <position position="193"/>
    </location>
    <ligand>
        <name>Zn(2+)</name>
        <dbReference type="ChEBI" id="CHEBI:29105"/>
        <label>2</label>
    </ligand>
</feature>
<protein>
    <recommendedName>
        <fullName evidence="9">Chaperone protein DnaJ</fullName>
    </recommendedName>
</protein>
<dbReference type="Pfam" id="PF01556">
    <property type="entry name" value="DnaJ_C"/>
    <property type="match status" value="1"/>
</dbReference>
<dbReference type="Pfam" id="PF00226">
    <property type="entry name" value="DnaJ"/>
    <property type="match status" value="1"/>
</dbReference>
<comment type="caution">
    <text evidence="13">The sequence shown here is derived from an EMBL/GenBank/DDBJ whole genome shotgun (WGS) entry which is preliminary data.</text>
</comment>
<dbReference type="SUPFAM" id="SSF46565">
    <property type="entry name" value="Chaperone J-domain"/>
    <property type="match status" value="1"/>
</dbReference>
<dbReference type="InterPro" id="IPR001623">
    <property type="entry name" value="DnaJ_domain"/>
</dbReference>
<comment type="cofactor">
    <cofactor evidence="9">
        <name>Zn(2+)</name>
        <dbReference type="ChEBI" id="CHEBI:29105"/>
    </cofactor>
    <text evidence="9">Binds 2 Zn(2+) ions per monomer.</text>
</comment>
<dbReference type="InterPro" id="IPR008971">
    <property type="entry name" value="HSP40/DnaJ_pept-bd"/>
</dbReference>
<dbReference type="CDD" id="cd10747">
    <property type="entry name" value="DnaJ_C"/>
    <property type="match status" value="1"/>
</dbReference>
<dbReference type="InterPro" id="IPR002939">
    <property type="entry name" value="DnaJ_C"/>
</dbReference>
<feature type="zinc finger region" description="CR-type" evidence="10">
    <location>
        <begin position="138"/>
        <end position="216"/>
    </location>
</feature>
<evidence type="ECO:0000313" key="14">
    <source>
        <dbReference type="Proteomes" id="UP001168540"/>
    </source>
</evidence>
<sequence length="378" mass="41017">MSKRDYYDVLGVNRDASDDDIKKAYRKLAMKYHPDRNPDSKEAEDKFKEVKEAYEILSESDKRAAYDQFGHAGVDPNMGAGGGFRGGAGGFGDFADAFGDIFGDIFGGRAGGGGRSNVYRGADLRYNMEITLEEAAKGCERQIRIPTHENCDVCHGTGAKPGTSPKTCSTCGGHGQVRVSQGFFSVQQTCPTCHGSGKQITDPCTKCHGAGQLKTHKTLNVKIPAGVDEGDRIRLAGEGEPGTNGGPSGDLYVVTHIKQHAVFQRDGMDLHCEMPITFATAALGGEIEIPTLDGMAKMKIPAETQSGKVFRLRGKGVKAVRGNDYGDLMCHVVVETPVKLTDRQKELLREFEQIGEGDKATHNPRAKSFMDKLREFFD</sequence>
<feature type="domain" description="CR-type" evidence="12">
    <location>
        <begin position="138"/>
        <end position="216"/>
    </location>
</feature>
<accession>A0ABT7XM84</accession>
<dbReference type="InterPro" id="IPR001305">
    <property type="entry name" value="HSP_DnaJ_Cys-rich_dom"/>
</dbReference>
<dbReference type="InterPro" id="IPR012724">
    <property type="entry name" value="DnaJ"/>
</dbReference>
<feature type="repeat" description="CXXCXGXG motif" evidence="9">
    <location>
        <begin position="168"/>
        <end position="175"/>
    </location>
</feature>
<comment type="function">
    <text evidence="9">Participates actively in the response to hyperosmotic and heat shock by preventing the aggregation of stress-denatured proteins and by disaggregating proteins, also in an autonomous, DnaK-independent fashion. Unfolded proteins bind initially to DnaJ; upon interaction with the DnaJ-bound protein, DnaK hydrolyzes its bound ATP, resulting in the formation of a stable complex. GrpE releases ADP from DnaK; ATP binding to DnaK triggers the release of the substrate protein, thus completing the reaction cycle. Several rounds of ATP-dependent interactions between DnaJ, DnaK and GrpE are required for fully efficient folding. Also involved, together with DnaK and GrpE, in the DNA replication of plasmids through activation of initiation proteins.</text>
</comment>
<dbReference type="Proteomes" id="UP001168540">
    <property type="component" value="Unassembled WGS sequence"/>
</dbReference>
<name>A0ABT7XM84_9NEIS</name>
<keyword evidence="1 9" id="KW-0963">Cytoplasm</keyword>
<dbReference type="GO" id="GO:0016491">
    <property type="term" value="F:oxidoreductase activity"/>
    <property type="evidence" value="ECO:0007669"/>
    <property type="project" value="UniProtKB-KW"/>
</dbReference>
<evidence type="ECO:0000256" key="6">
    <source>
        <dbReference type="ARBA" id="ARBA00022833"/>
    </source>
</evidence>
<proteinExistence type="inferred from homology"/>
<evidence type="ECO:0000256" key="3">
    <source>
        <dbReference type="ARBA" id="ARBA00022723"/>
    </source>
</evidence>
<evidence type="ECO:0000259" key="11">
    <source>
        <dbReference type="PROSITE" id="PS50076"/>
    </source>
</evidence>
<dbReference type="SMART" id="SM00271">
    <property type="entry name" value="DnaJ"/>
    <property type="match status" value="1"/>
</dbReference>
<keyword evidence="8 9" id="KW-0143">Chaperone</keyword>
<comment type="domain">
    <text evidence="9">The J domain is necessary and sufficient to stimulate DnaK ATPase activity. Zinc center 1 plays an important role in the autonomous, DnaK-independent chaperone activity of DnaJ. Zinc center 2 is essential for interaction with DnaK and for DnaJ activity.</text>
</comment>
<evidence type="ECO:0000256" key="2">
    <source>
        <dbReference type="ARBA" id="ARBA00022705"/>
    </source>
</evidence>
<organism evidence="13 14">
    <name type="scientific">Crenobacter oryzisoli</name>
    <dbReference type="NCBI Taxonomy" id="3056844"/>
    <lineage>
        <taxon>Bacteria</taxon>
        <taxon>Pseudomonadati</taxon>
        <taxon>Pseudomonadota</taxon>
        <taxon>Betaproteobacteria</taxon>
        <taxon>Neisseriales</taxon>
        <taxon>Neisseriaceae</taxon>
        <taxon>Crenobacter</taxon>
    </lineage>
</organism>
<dbReference type="Gene3D" id="2.60.260.20">
    <property type="entry name" value="Urease metallochaperone UreE, N-terminal domain"/>
    <property type="match status" value="2"/>
</dbReference>
<gene>
    <name evidence="9 13" type="primary">dnaJ</name>
    <name evidence="13" type="ORF">QU481_08320</name>
</gene>
<comment type="subcellular location">
    <subcellularLocation>
        <location evidence="9">Cytoplasm</location>
    </subcellularLocation>
</comment>
<keyword evidence="13" id="KW-0560">Oxidoreductase</keyword>
<feature type="repeat" description="CXXCXGXG motif" evidence="9">
    <location>
        <begin position="190"/>
        <end position="197"/>
    </location>
</feature>
<dbReference type="PROSITE" id="PS50076">
    <property type="entry name" value="DNAJ_2"/>
    <property type="match status" value="1"/>
</dbReference>
<dbReference type="InterPro" id="IPR036410">
    <property type="entry name" value="HSP_DnaJ_Cys-rich_dom_sf"/>
</dbReference>
<dbReference type="InterPro" id="IPR036869">
    <property type="entry name" value="J_dom_sf"/>
</dbReference>
<feature type="binding site" evidence="9">
    <location>
        <position position="154"/>
    </location>
    <ligand>
        <name>Zn(2+)</name>
        <dbReference type="ChEBI" id="CHEBI:29105"/>
        <label>1</label>
    </ligand>
</feature>
<keyword evidence="3 9" id="KW-0479">Metal-binding</keyword>
<dbReference type="HAMAP" id="MF_01152">
    <property type="entry name" value="DnaJ"/>
    <property type="match status" value="1"/>
</dbReference>
<keyword evidence="4 9" id="KW-0677">Repeat</keyword>
<evidence type="ECO:0000256" key="10">
    <source>
        <dbReference type="PROSITE-ProRule" id="PRU00546"/>
    </source>
</evidence>
<comment type="subunit">
    <text evidence="9">Homodimer.</text>
</comment>
<keyword evidence="14" id="KW-1185">Reference proteome</keyword>
<feature type="binding site" evidence="9">
    <location>
        <position position="151"/>
    </location>
    <ligand>
        <name>Zn(2+)</name>
        <dbReference type="ChEBI" id="CHEBI:29105"/>
        <label>1</label>
    </ligand>
</feature>
<feature type="binding site" evidence="9">
    <location>
        <position position="207"/>
    </location>
    <ligand>
        <name>Zn(2+)</name>
        <dbReference type="ChEBI" id="CHEBI:29105"/>
        <label>1</label>
    </ligand>
</feature>
<dbReference type="Gene3D" id="2.10.230.10">
    <property type="entry name" value="Heat shock protein DnaJ, cysteine-rich domain"/>
    <property type="match status" value="1"/>
</dbReference>
<dbReference type="PRINTS" id="PR00625">
    <property type="entry name" value="JDOMAIN"/>
</dbReference>
<feature type="domain" description="J" evidence="11">
    <location>
        <begin position="5"/>
        <end position="70"/>
    </location>
</feature>
<evidence type="ECO:0000313" key="13">
    <source>
        <dbReference type="EMBL" id="MDN0074897.1"/>
    </source>
</evidence>
<feature type="binding site" evidence="9">
    <location>
        <position position="171"/>
    </location>
    <ligand>
        <name>Zn(2+)</name>
        <dbReference type="ChEBI" id="CHEBI:29105"/>
        <label>2</label>
    </ligand>
</feature>
<evidence type="ECO:0000256" key="8">
    <source>
        <dbReference type="ARBA" id="ARBA00023186"/>
    </source>
</evidence>
<comment type="similarity">
    <text evidence="9">Belongs to the DnaJ family.</text>
</comment>
<feature type="binding site" evidence="9">
    <location>
        <position position="204"/>
    </location>
    <ligand>
        <name>Zn(2+)</name>
        <dbReference type="ChEBI" id="CHEBI:29105"/>
        <label>1</label>
    </ligand>
</feature>
<evidence type="ECO:0000256" key="4">
    <source>
        <dbReference type="ARBA" id="ARBA00022737"/>
    </source>
</evidence>
<dbReference type="PROSITE" id="PS51188">
    <property type="entry name" value="ZF_CR"/>
    <property type="match status" value="1"/>
</dbReference>
<dbReference type="NCBIfam" id="TIGR02349">
    <property type="entry name" value="DnaJ_bact"/>
    <property type="match status" value="1"/>
</dbReference>
<dbReference type="PANTHER" id="PTHR43096:SF48">
    <property type="entry name" value="CHAPERONE PROTEIN DNAJ"/>
    <property type="match status" value="1"/>
</dbReference>
<dbReference type="NCBIfam" id="NF008035">
    <property type="entry name" value="PRK10767.1"/>
    <property type="match status" value="1"/>
</dbReference>
<dbReference type="SUPFAM" id="SSF57938">
    <property type="entry name" value="DnaJ/Hsp40 cysteine-rich domain"/>
    <property type="match status" value="1"/>
</dbReference>
<dbReference type="PANTHER" id="PTHR43096">
    <property type="entry name" value="DNAJ HOMOLOG 1, MITOCHONDRIAL-RELATED"/>
    <property type="match status" value="1"/>
</dbReference>
<feature type="repeat" description="CXXCXGXG motif" evidence="9">
    <location>
        <begin position="151"/>
        <end position="158"/>
    </location>
</feature>
<evidence type="ECO:0000256" key="9">
    <source>
        <dbReference type="HAMAP-Rule" id="MF_01152"/>
    </source>
</evidence>
<reference evidence="13" key="1">
    <citation type="submission" date="2023-06" db="EMBL/GenBank/DDBJ databases">
        <authorList>
            <person name="Zhang S."/>
        </authorList>
    </citation>
    <scope>NUCLEOTIDE SEQUENCE</scope>
    <source>
        <strain evidence="13">SG2303</strain>
    </source>
</reference>